<keyword evidence="2" id="KW-1133">Transmembrane helix</keyword>
<keyword evidence="2" id="KW-0812">Transmembrane</keyword>
<evidence type="ECO:0000256" key="2">
    <source>
        <dbReference type="SAM" id="Phobius"/>
    </source>
</evidence>
<proteinExistence type="predicted"/>
<name>A0AAD7NL01_9AGAR</name>
<dbReference type="EMBL" id="JARKIB010000024">
    <property type="protein sequence ID" value="KAJ7766204.1"/>
    <property type="molecule type" value="Genomic_DNA"/>
</dbReference>
<feature type="transmembrane region" description="Helical" evidence="2">
    <location>
        <begin position="171"/>
        <end position="187"/>
    </location>
</feature>
<keyword evidence="3" id="KW-0732">Signal</keyword>
<feature type="transmembrane region" description="Helical" evidence="2">
    <location>
        <begin position="226"/>
        <end position="245"/>
    </location>
</feature>
<evidence type="ECO:0000256" key="1">
    <source>
        <dbReference type="SAM" id="MobiDB-lite"/>
    </source>
</evidence>
<feature type="transmembrane region" description="Helical" evidence="2">
    <location>
        <begin position="257"/>
        <end position="279"/>
    </location>
</feature>
<keyword evidence="5" id="KW-1185">Reference proteome</keyword>
<feature type="chain" id="PRO_5042049308" evidence="3">
    <location>
        <begin position="37"/>
        <end position="827"/>
    </location>
</feature>
<protein>
    <submittedName>
        <fullName evidence="4">Uncharacterized protein</fullName>
    </submittedName>
</protein>
<gene>
    <name evidence="4" type="ORF">B0H16DRAFT_1523397</name>
</gene>
<evidence type="ECO:0000256" key="3">
    <source>
        <dbReference type="SAM" id="SignalP"/>
    </source>
</evidence>
<evidence type="ECO:0000313" key="5">
    <source>
        <dbReference type="Proteomes" id="UP001215598"/>
    </source>
</evidence>
<feature type="region of interest" description="Disordered" evidence="1">
    <location>
        <begin position="793"/>
        <end position="827"/>
    </location>
</feature>
<feature type="transmembrane region" description="Helical" evidence="2">
    <location>
        <begin position="60"/>
        <end position="79"/>
    </location>
</feature>
<feature type="transmembrane region" description="Helical" evidence="2">
    <location>
        <begin position="319"/>
        <end position="342"/>
    </location>
</feature>
<accession>A0AAD7NL01</accession>
<reference evidence="4" key="1">
    <citation type="submission" date="2023-03" db="EMBL/GenBank/DDBJ databases">
        <title>Massive genome expansion in bonnet fungi (Mycena s.s.) driven by repeated elements and novel gene families across ecological guilds.</title>
        <authorList>
            <consortium name="Lawrence Berkeley National Laboratory"/>
            <person name="Harder C.B."/>
            <person name="Miyauchi S."/>
            <person name="Viragh M."/>
            <person name="Kuo A."/>
            <person name="Thoen E."/>
            <person name="Andreopoulos B."/>
            <person name="Lu D."/>
            <person name="Skrede I."/>
            <person name="Drula E."/>
            <person name="Henrissat B."/>
            <person name="Morin E."/>
            <person name="Kohler A."/>
            <person name="Barry K."/>
            <person name="LaButti K."/>
            <person name="Morin E."/>
            <person name="Salamov A."/>
            <person name="Lipzen A."/>
            <person name="Mereny Z."/>
            <person name="Hegedus B."/>
            <person name="Baldrian P."/>
            <person name="Stursova M."/>
            <person name="Weitz H."/>
            <person name="Taylor A."/>
            <person name="Grigoriev I.V."/>
            <person name="Nagy L.G."/>
            <person name="Martin F."/>
            <person name="Kauserud H."/>
        </authorList>
    </citation>
    <scope>NUCLEOTIDE SEQUENCE</scope>
    <source>
        <strain evidence="4">CBHHK182m</strain>
    </source>
</reference>
<feature type="transmembrane region" description="Helical" evidence="2">
    <location>
        <begin position="194"/>
        <end position="214"/>
    </location>
</feature>
<organism evidence="4 5">
    <name type="scientific">Mycena metata</name>
    <dbReference type="NCBI Taxonomy" id="1033252"/>
    <lineage>
        <taxon>Eukaryota</taxon>
        <taxon>Fungi</taxon>
        <taxon>Dikarya</taxon>
        <taxon>Basidiomycota</taxon>
        <taxon>Agaricomycotina</taxon>
        <taxon>Agaricomycetes</taxon>
        <taxon>Agaricomycetidae</taxon>
        <taxon>Agaricales</taxon>
        <taxon>Marasmiineae</taxon>
        <taxon>Mycenaceae</taxon>
        <taxon>Mycena</taxon>
    </lineage>
</organism>
<comment type="caution">
    <text evidence="4">The sequence shown here is derived from an EMBL/GenBank/DDBJ whole genome shotgun (WGS) entry which is preliminary data.</text>
</comment>
<evidence type="ECO:0000313" key="4">
    <source>
        <dbReference type="EMBL" id="KAJ7766204.1"/>
    </source>
</evidence>
<sequence length="827" mass="93206">MTRLLGRMPGSQILASIWAHELFGCPLSLLASLALAQTVQGVVKAGFRDTANPTRHELPLQMLAAIELAKCAITIVLLYRGTSVRLWRKFNGGGTRYTALSEEVLPLRPPYGEDPDEHLEDRRNDELAGAQQHHTRGQTYLAVAPIVGLYLLRHQLFVARRPYATQSTLDSVDALIILFVALYAYLLTGRTTPLRHWTSACLQITAIYLVHRIIKVPEYTAATYSLLLLSATCTALVLVVTSLVYQTLRDVSFHKLNLALFSSCFIVYAISMFILPSPVPSKPLNMHYRDLIASGVVMILQIPIDFLSLTILRRSSAFTVASITIFSATLTTTFFHIVYWTILPFNNVQWLASGLAVYAALSYLLDTPADPPTSSPPWPQRQNFAFLAVALAPLLGIMAFRPLTPIPHTSSYVWNEKTAYAPRRMPHQYDPTYDRVPALKPTDDACIRRPLPVSSAYIGPGARPDDFHGFDDVLLVVFFSHDRYDINLDGYREVYSPYFPNILFVGPASREDRGFMYSYDVVLDSYMSKEDFNAGWFKMGGRMAHHMLYTAVKDYPCYAGYLWAPFDALLNVPRFMQFPKDHIWYHSPFANRYVPNPAQEAETPGGAVMRPPPATISERTPEEYVSDANAWGAGWVWWWGEKHMGLEVCMPAYERISLPMRRRLEGFIGGPGHLVGGSADTLYLPGHLRTPFLDVLGTFLQTDCFLEIAVPTTLHLILPEDEDIVWVDHWWKHPPPWNTDYVRQKWEEGYEVDSFHSFHWGDIQEDGFFGPNKNSVADMRALLADSFKRQGIRAPTVVNPRPDTPPPSTAGSRSKVAPRSAGQERDE</sequence>
<dbReference type="Proteomes" id="UP001215598">
    <property type="component" value="Unassembled WGS sequence"/>
</dbReference>
<feature type="signal peptide" evidence="3">
    <location>
        <begin position="1"/>
        <end position="36"/>
    </location>
</feature>
<feature type="transmembrane region" description="Helical" evidence="2">
    <location>
        <begin position="291"/>
        <end position="312"/>
    </location>
</feature>
<keyword evidence="2" id="KW-0472">Membrane</keyword>
<dbReference type="AlphaFoldDB" id="A0AAD7NL01"/>
<feature type="transmembrane region" description="Helical" evidence="2">
    <location>
        <begin position="140"/>
        <end position="159"/>
    </location>
</feature>